<evidence type="ECO:0000313" key="18">
    <source>
        <dbReference type="Ensembl" id="ENSSHAP00000007731.2"/>
    </source>
</evidence>
<organism evidence="18 19">
    <name type="scientific">Sarcophilus harrisii</name>
    <name type="common">Tasmanian devil</name>
    <name type="synonym">Sarcophilus laniarius</name>
    <dbReference type="NCBI Taxonomy" id="9305"/>
    <lineage>
        <taxon>Eukaryota</taxon>
        <taxon>Metazoa</taxon>
        <taxon>Chordata</taxon>
        <taxon>Craniata</taxon>
        <taxon>Vertebrata</taxon>
        <taxon>Euteleostomi</taxon>
        <taxon>Mammalia</taxon>
        <taxon>Metatheria</taxon>
        <taxon>Dasyuromorphia</taxon>
        <taxon>Dasyuridae</taxon>
        <taxon>Sarcophilus</taxon>
    </lineage>
</organism>
<proteinExistence type="inferred from homology"/>
<dbReference type="CDD" id="cd02510">
    <property type="entry name" value="pp-GalNAc-T"/>
    <property type="match status" value="1"/>
</dbReference>
<dbReference type="SUPFAM" id="SSF50370">
    <property type="entry name" value="Ricin B-like lectins"/>
    <property type="match status" value="1"/>
</dbReference>
<evidence type="ECO:0000256" key="12">
    <source>
        <dbReference type="ARBA" id="ARBA00023136"/>
    </source>
</evidence>
<sequence length="541" mass="61648">MRRIRANAIAILTVAWILGTFYYLWQDNRSHSASSSRSPSIGGGGRNGQRPAGRLELHREDRTIPLIVTKIPTRGFDEKAYLASKLLKAGEDPYRQHAFNQLESDKLSSDRPIRDTRHYRCTSVHYASDLPATSIVITFHNEARSTLLRTVKSVLNRTPANLIQEIILVDDFSSDRLIRSRVRGAEVATADILTFLDSHCEVNSEWLQPMLQRVKEDYTRVVSPIIDVISLDNFAYLAASADLRGGFDWSLHFKWEQIPIEQKMSRTDPTQPIRTPVIAGGIFVIDKSWFNHLGKYDTQMDIWGGENFELSFRVWMCGGSLEIVPCSRVGHVFRKRHPYDFPEGNALTYIKNTKRTAEVWMDEYKQYYYEARPSAIGKSFGSIADREEQRKKMNCKSFQWYLENVYPELKIPEKEVIPGIIKQGTNCLESQGQDTAGNNLVVMGGCKGTSNNPLMTQEWVFSDPVIRQQDKCLSITSFSTGSQVTLEVCNQKDDRQKWKMKGSFIQHFVSGLCLENQPPQVVTGLCQVDSPAQQWELIQTT</sequence>
<protein>
    <recommendedName>
        <fullName evidence="5 15">Polypeptide N-acetylgalactosaminyltransferase</fullName>
        <ecNumber evidence="15">2.4.1.-</ecNumber>
    </recommendedName>
    <alternativeName>
        <fullName evidence="15">Protein-UDP acetylgalactosaminyltransferase</fullName>
    </alternativeName>
</protein>
<evidence type="ECO:0000256" key="2">
    <source>
        <dbReference type="ARBA" id="ARBA00004323"/>
    </source>
</evidence>
<evidence type="ECO:0000313" key="19">
    <source>
        <dbReference type="Proteomes" id="UP000007648"/>
    </source>
</evidence>
<dbReference type="InterPro" id="IPR035992">
    <property type="entry name" value="Ricin_B-like_lectins"/>
</dbReference>
<dbReference type="GO" id="GO:0000139">
    <property type="term" value="C:Golgi membrane"/>
    <property type="evidence" value="ECO:0007669"/>
    <property type="project" value="UniProtKB-SubCell"/>
</dbReference>
<dbReference type="InterPro" id="IPR001173">
    <property type="entry name" value="Glyco_trans_2-like"/>
</dbReference>
<dbReference type="GO" id="GO:0004653">
    <property type="term" value="F:polypeptide N-acetylgalactosaminyltransferase activity"/>
    <property type="evidence" value="ECO:0007669"/>
    <property type="project" value="Ensembl"/>
</dbReference>
<dbReference type="GeneTree" id="ENSGT00940000158846"/>
<keyword evidence="9" id="KW-0735">Signal-anchor</keyword>
<dbReference type="InterPro" id="IPR045885">
    <property type="entry name" value="GalNAc-T"/>
</dbReference>
<feature type="domain" description="Ricin B lectin" evidence="17">
    <location>
        <begin position="414"/>
        <end position="538"/>
    </location>
</feature>
<dbReference type="EC" id="2.4.1.-" evidence="15"/>
<keyword evidence="12 15" id="KW-0472">Membrane</keyword>
<evidence type="ECO:0000259" key="17">
    <source>
        <dbReference type="SMART" id="SM00458"/>
    </source>
</evidence>
<dbReference type="Ensembl" id="ENSSHAT00000007794.2">
    <property type="protein sequence ID" value="ENSSHAP00000007731.2"/>
    <property type="gene ID" value="ENSSHAG00000006715.2"/>
</dbReference>
<evidence type="ECO:0000256" key="7">
    <source>
        <dbReference type="ARBA" id="ARBA00022692"/>
    </source>
</evidence>
<comment type="subcellular location">
    <subcellularLocation>
        <location evidence="2 15">Golgi apparatus membrane</location>
        <topology evidence="2 15">Single-pass type II membrane protein</topology>
    </subcellularLocation>
</comment>
<dbReference type="FunFam" id="2.80.10.50:FF:000041">
    <property type="entry name" value="Polypeptide N-acetylgalactosaminyltransferase"/>
    <property type="match status" value="1"/>
</dbReference>
<dbReference type="eggNOG" id="KOG3738">
    <property type="taxonomic scope" value="Eukaryota"/>
</dbReference>
<accession>G3VX26</accession>
<evidence type="ECO:0000256" key="8">
    <source>
        <dbReference type="ARBA" id="ARBA00022734"/>
    </source>
</evidence>
<dbReference type="FunCoup" id="G3VX26">
    <property type="interactions" value="344"/>
</dbReference>
<evidence type="ECO:0000256" key="14">
    <source>
        <dbReference type="ARBA" id="ARBA00023211"/>
    </source>
</evidence>
<evidence type="ECO:0000256" key="5">
    <source>
        <dbReference type="ARBA" id="ARBA00012644"/>
    </source>
</evidence>
<evidence type="ECO:0000256" key="9">
    <source>
        <dbReference type="ARBA" id="ARBA00022968"/>
    </source>
</evidence>
<dbReference type="Gene3D" id="2.80.10.50">
    <property type="match status" value="1"/>
</dbReference>
<dbReference type="GO" id="GO:0030246">
    <property type="term" value="F:carbohydrate binding"/>
    <property type="evidence" value="ECO:0007669"/>
    <property type="project" value="UniProtKB-KW"/>
</dbReference>
<evidence type="ECO:0000256" key="15">
    <source>
        <dbReference type="RuleBase" id="RU361242"/>
    </source>
</evidence>
<evidence type="ECO:0000256" key="10">
    <source>
        <dbReference type="ARBA" id="ARBA00022989"/>
    </source>
</evidence>
<dbReference type="AlphaFoldDB" id="G3VX26"/>
<evidence type="ECO:0000256" key="3">
    <source>
        <dbReference type="ARBA" id="ARBA00004922"/>
    </source>
</evidence>
<name>G3VX26_SARHA</name>
<dbReference type="GO" id="GO:0006493">
    <property type="term" value="P:protein O-linked glycosylation"/>
    <property type="evidence" value="ECO:0007669"/>
    <property type="project" value="TreeGrafter"/>
</dbReference>
<dbReference type="PANTHER" id="PTHR11675:SF3">
    <property type="entry name" value="POLYPEPTIDE N-ACETYLGALACTOSAMINYLTRANSFERASE 16"/>
    <property type="match status" value="1"/>
</dbReference>
<reference evidence="18" key="2">
    <citation type="submission" date="2025-08" db="UniProtKB">
        <authorList>
            <consortium name="Ensembl"/>
        </authorList>
    </citation>
    <scope>IDENTIFICATION</scope>
</reference>
<dbReference type="Pfam" id="PF00535">
    <property type="entry name" value="Glycos_transf_2"/>
    <property type="match status" value="2"/>
</dbReference>
<keyword evidence="14 15" id="KW-0464">Manganese</keyword>
<feature type="region of interest" description="Disordered" evidence="16">
    <location>
        <begin position="33"/>
        <end position="56"/>
    </location>
</feature>
<dbReference type="InterPro" id="IPR029044">
    <property type="entry name" value="Nucleotide-diphossugar_trans"/>
</dbReference>
<keyword evidence="7 15" id="KW-0812">Transmembrane</keyword>
<keyword evidence="15" id="KW-0808">Transferase</keyword>
<keyword evidence="10 15" id="KW-1133">Transmembrane helix</keyword>
<dbReference type="CDD" id="cd23479">
    <property type="entry name" value="beta-trefoil_Ricin_GALNT16"/>
    <property type="match status" value="1"/>
</dbReference>
<dbReference type="HOGENOM" id="CLU_013477_0_2_1"/>
<reference evidence="18 19" key="1">
    <citation type="journal article" date="2011" name="Proc. Natl. Acad. Sci. U.S.A.">
        <title>Genetic diversity and population structure of the endangered marsupial Sarcophilus harrisii (Tasmanian devil).</title>
        <authorList>
            <person name="Miller W."/>
            <person name="Hayes V.M."/>
            <person name="Ratan A."/>
            <person name="Petersen D.C."/>
            <person name="Wittekindt N.E."/>
            <person name="Miller J."/>
            <person name="Walenz B."/>
            <person name="Knight J."/>
            <person name="Qi J."/>
            <person name="Zhao F."/>
            <person name="Wang Q."/>
            <person name="Bedoya-Reina O.C."/>
            <person name="Katiyar N."/>
            <person name="Tomsho L.P."/>
            <person name="Kasson L.M."/>
            <person name="Hardie R.A."/>
            <person name="Woodbridge P."/>
            <person name="Tindall E.A."/>
            <person name="Bertelsen M.F."/>
            <person name="Dixon D."/>
            <person name="Pyecroft S."/>
            <person name="Helgen K.M."/>
            <person name="Lesk A.M."/>
            <person name="Pringle T.H."/>
            <person name="Patterson N."/>
            <person name="Zhang Y."/>
            <person name="Kreiss A."/>
            <person name="Woods G.M."/>
            <person name="Jones M.E."/>
            <person name="Schuster S.C."/>
        </authorList>
    </citation>
    <scope>NUCLEOTIDE SEQUENCE [LARGE SCALE GENOMIC DNA]</scope>
</reference>
<comment type="similarity">
    <text evidence="4 15">Belongs to the glycosyltransferase 2 family. GalNAc-T subfamily.</text>
</comment>
<comment type="cofactor">
    <cofactor evidence="1 15">
        <name>Mn(2+)</name>
        <dbReference type="ChEBI" id="CHEBI:29035"/>
    </cofactor>
</comment>
<evidence type="ECO:0000256" key="16">
    <source>
        <dbReference type="SAM" id="MobiDB-lite"/>
    </source>
</evidence>
<dbReference type="SMART" id="SM00458">
    <property type="entry name" value="RICIN"/>
    <property type="match status" value="1"/>
</dbReference>
<dbReference type="InParanoid" id="G3VX26"/>
<evidence type="ECO:0000256" key="13">
    <source>
        <dbReference type="ARBA" id="ARBA00023157"/>
    </source>
</evidence>
<keyword evidence="19" id="KW-1185">Reference proteome</keyword>
<dbReference type="InterPro" id="IPR000772">
    <property type="entry name" value="Ricin_B_lectin"/>
</dbReference>
<dbReference type="STRING" id="9305.ENSSHAP00000007731"/>
<dbReference type="PROSITE" id="PS50231">
    <property type="entry name" value="RICIN_B_LECTIN"/>
    <property type="match status" value="1"/>
</dbReference>
<evidence type="ECO:0000256" key="11">
    <source>
        <dbReference type="ARBA" id="ARBA00023034"/>
    </source>
</evidence>
<reference evidence="18" key="3">
    <citation type="submission" date="2025-09" db="UniProtKB">
        <authorList>
            <consortium name="Ensembl"/>
        </authorList>
    </citation>
    <scope>IDENTIFICATION</scope>
</reference>
<evidence type="ECO:0000256" key="4">
    <source>
        <dbReference type="ARBA" id="ARBA00005680"/>
    </source>
</evidence>
<dbReference type="UniPathway" id="UPA00378"/>
<dbReference type="Gene3D" id="3.90.550.10">
    <property type="entry name" value="Spore Coat Polysaccharide Biosynthesis Protein SpsA, Chain A"/>
    <property type="match status" value="1"/>
</dbReference>
<keyword evidence="8 15" id="KW-0430">Lectin</keyword>
<evidence type="ECO:0000256" key="1">
    <source>
        <dbReference type="ARBA" id="ARBA00001936"/>
    </source>
</evidence>
<dbReference type="Pfam" id="PF00652">
    <property type="entry name" value="Ricin_B_lectin"/>
    <property type="match status" value="1"/>
</dbReference>
<comment type="pathway">
    <text evidence="3 15">Protein modification; protein glycosylation.</text>
</comment>
<evidence type="ECO:0000256" key="6">
    <source>
        <dbReference type="ARBA" id="ARBA00022676"/>
    </source>
</evidence>
<keyword evidence="13 15" id="KW-1015">Disulfide bond</keyword>
<dbReference type="Proteomes" id="UP000007648">
    <property type="component" value="Unassembled WGS sequence"/>
</dbReference>
<dbReference type="SUPFAM" id="SSF53448">
    <property type="entry name" value="Nucleotide-diphospho-sugar transferases"/>
    <property type="match status" value="1"/>
</dbReference>
<keyword evidence="6 15" id="KW-0328">Glycosyltransferase</keyword>
<feature type="transmembrane region" description="Helical" evidence="15">
    <location>
        <begin position="7"/>
        <end position="25"/>
    </location>
</feature>
<keyword evidence="11 15" id="KW-0333">Golgi apparatus</keyword>
<gene>
    <name evidence="18" type="primary">GALNT16</name>
</gene>
<dbReference type="PANTHER" id="PTHR11675">
    <property type="entry name" value="N-ACETYLGALACTOSAMINYLTRANSFERASE"/>
    <property type="match status" value="1"/>
</dbReference>